<dbReference type="AlphaFoldDB" id="A0A165PNM2"/>
<feature type="domain" description="F-box" evidence="1">
    <location>
        <begin position="69"/>
        <end position="132"/>
    </location>
</feature>
<keyword evidence="3" id="KW-1185">Reference proteome</keyword>
<dbReference type="STRING" id="1314783.A0A165PNM2"/>
<dbReference type="Pfam" id="PF12937">
    <property type="entry name" value="F-box-like"/>
    <property type="match status" value="1"/>
</dbReference>
<evidence type="ECO:0000259" key="1">
    <source>
        <dbReference type="Pfam" id="PF12937"/>
    </source>
</evidence>
<dbReference type="EMBL" id="KV429066">
    <property type="protein sequence ID" value="KZT68436.1"/>
    <property type="molecule type" value="Genomic_DNA"/>
</dbReference>
<organism evidence="2 3">
    <name type="scientific">Daedalea quercina L-15889</name>
    <dbReference type="NCBI Taxonomy" id="1314783"/>
    <lineage>
        <taxon>Eukaryota</taxon>
        <taxon>Fungi</taxon>
        <taxon>Dikarya</taxon>
        <taxon>Basidiomycota</taxon>
        <taxon>Agaricomycotina</taxon>
        <taxon>Agaricomycetes</taxon>
        <taxon>Polyporales</taxon>
        <taxon>Fomitopsis</taxon>
    </lineage>
</organism>
<accession>A0A165PNM2</accession>
<dbReference type="SUPFAM" id="SSF52047">
    <property type="entry name" value="RNI-like"/>
    <property type="match status" value="1"/>
</dbReference>
<dbReference type="Gene3D" id="1.20.1280.50">
    <property type="match status" value="1"/>
</dbReference>
<gene>
    <name evidence="2" type="ORF">DAEQUDRAFT_325768</name>
</gene>
<proteinExistence type="predicted"/>
<dbReference type="InterPro" id="IPR001810">
    <property type="entry name" value="F-box_dom"/>
</dbReference>
<sequence>MLYTLQDYERELGGKTTLELSNVLRTKLKLGRLNRTISPEMDAMIHKDLLSTLMLMIDGPNTRVLIHHKLPPEILAVIFNHVRLQPCIRGTPRTSVWDPLIIRLDCLVQLSHVCRYWREIILGTSTLWDRIDDPTRRLKRVDLPAQRAQTVPLVISIAGEPTPSMDALLKGHKPIREVRYDGITISLSQKYLQQQAPLLESLSLTGTSGEPMMGRSRRPSGGYPVQVFRGHTPRLHHLSLDSLHWIPTLQTSALTHLYLADCYGRNLLRRILSLLSASPNLTDLVLVDRNDVLHMEIPQHGAPVHLLRLQRLVFKDMSSAGVKVFLVQVRLTPETCVRIIDVRPLGADLLDKLAELLLRTEVTRFLIKGMGTRFTAVGEGPSAGIVIDHFIAENEEWGTALPRILPIRQLRELHVVLRDSPMLFASTPTAMVDFLARAPALKRLYVDTQGLESLADSLECYGRNSPKLACPGVALHVQMPCHGPRSNLSTIQSFATRQTNLGIRHLVAEYCPGCQGAPYRPWFPRDVQVNFASVTSTPKSRVGHDWRMLRTNWPAC</sequence>
<dbReference type="Proteomes" id="UP000076727">
    <property type="component" value="Unassembled WGS sequence"/>
</dbReference>
<evidence type="ECO:0000313" key="3">
    <source>
        <dbReference type="Proteomes" id="UP000076727"/>
    </source>
</evidence>
<protein>
    <recommendedName>
        <fullName evidence="1">F-box domain-containing protein</fullName>
    </recommendedName>
</protein>
<reference evidence="2 3" key="1">
    <citation type="journal article" date="2016" name="Mol. Biol. Evol.">
        <title>Comparative Genomics of Early-Diverging Mushroom-Forming Fungi Provides Insights into the Origins of Lignocellulose Decay Capabilities.</title>
        <authorList>
            <person name="Nagy L.G."/>
            <person name="Riley R."/>
            <person name="Tritt A."/>
            <person name="Adam C."/>
            <person name="Daum C."/>
            <person name="Floudas D."/>
            <person name="Sun H."/>
            <person name="Yadav J.S."/>
            <person name="Pangilinan J."/>
            <person name="Larsson K.H."/>
            <person name="Matsuura K."/>
            <person name="Barry K."/>
            <person name="Labutti K."/>
            <person name="Kuo R."/>
            <person name="Ohm R.A."/>
            <person name="Bhattacharya S.S."/>
            <person name="Shirouzu T."/>
            <person name="Yoshinaga Y."/>
            <person name="Martin F.M."/>
            <person name="Grigoriev I.V."/>
            <person name="Hibbett D.S."/>
        </authorList>
    </citation>
    <scope>NUCLEOTIDE SEQUENCE [LARGE SCALE GENOMIC DNA]</scope>
    <source>
        <strain evidence="2 3">L-15889</strain>
    </source>
</reference>
<dbReference type="OrthoDB" id="3193283at2759"/>
<name>A0A165PNM2_9APHY</name>
<evidence type="ECO:0000313" key="2">
    <source>
        <dbReference type="EMBL" id="KZT68436.1"/>
    </source>
</evidence>